<feature type="compositionally biased region" description="Basic residues" evidence="7">
    <location>
        <begin position="619"/>
        <end position="633"/>
    </location>
</feature>
<dbReference type="AlphaFoldDB" id="A0A7L9FKL1"/>
<keyword evidence="4" id="KW-0799">Topoisomerase</keyword>
<keyword evidence="6 10" id="KW-0413">Isomerase</keyword>
<feature type="region of interest" description="Disordered" evidence="7">
    <location>
        <begin position="611"/>
        <end position="633"/>
    </location>
</feature>
<evidence type="ECO:0000256" key="4">
    <source>
        <dbReference type="ARBA" id="ARBA00023029"/>
    </source>
</evidence>
<name>A0A7L9FKL1_9CREN</name>
<comment type="similarity">
    <text evidence="2">Belongs to the type IA topoisomerase family.</text>
</comment>
<dbReference type="PANTHER" id="PTHR11390">
    <property type="entry name" value="PROKARYOTIC DNA TOPOISOMERASE"/>
    <property type="match status" value="1"/>
</dbReference>
<dbReference type="InterPro" id="IPR023406">
    <property type="entry name" value="Topo_IA_AS"/>
</dbReference>
<dbReference type="CDD" id="cd03362">
    <property type="entry name" value="TOPRIM_TopoIA_TopoIII"/>
    <property type="match status" value="1"/>
</dbReference>
<dbReference type="GO" id="GO:0006281">
    <property type="term" value="P:DNA repair"/>
    <property type="evidence" value="ECO:0007669"/>
    <property type="project" value="TreeGrafter"/>
</dbReference>
<dbReference type="Gene3D" id="1.10.460.10">
    <property type="entry name" value="Topoisomerase I, domain 2"/>
    <property type="match status" value="1"/>
</dbReference>
<dbReference type="SMART" id="SM00493">
    <property type="entry name" value="TOPRIM"/>
    <property type="match status" value="1"/>
</dbReference>
<evidence type="ECO:0000259" key="8">
    <source>
        <dbReference type="PROSITE" id="PS50880"/>
    </source>
</evidence>
<dbReference type="Pfam" id="PF01751">
    <property type="entry name" value="Toprim"/>
    <property type="match status" value="1"/>
</dbReference>
<protein>
    <recommendedName>
        <fullName evidence="3">DNA topoisomerase</fullName>
        <ecNumber evidence="3">5.6.2.1</ecNumber>
    </recommendedName>
</protein>
<proteinExistence type="inferred from homology"/>
<reference evidence="10 11" key="1">
    <citation type="submission" date="2020-10" db="EMBL/GenBank/DDBJ databases">
        <title>Thermofilum lucidum 3507LT sp. nov. a novel member of Thermofilaceae family isolated from Chile hot spring, and proposal of description order Thermofilales.</title>
        <authorList>
            <person name="Zayulina K.S."/>
            <person name="Elcheninov A.G."/>
            <person name="Toshchakov S.V."/>
            <person name="Kublanov I.V."/>
        </authorList>
    </citation>
    <scope>NUCLEOTIDE SEQUENCE [LARGE SCALE GENOMIC DNA]</scope>
    <source>
        <strain evidence="10 11">3507LT</strain>
    </source>
</reference>
<dbReference type="Gene3D" id="2.70.20.10">
    <property type="entry name" value="Topoisomerase I, domain 3"/>
    <property type="match status" value="1"/>
</dbReference>
<dbReference type="Gene3D" id="1.10.290.10">
    <property type="entry name" value="Topoisomerase I, domain 4"/>
    <property type="match status" value="1"/>
</dbReference>
<dbReference type="PANTHER" id="PTHR11390:SF21">
    <property type="entry name" value="DNA TOPOISOMERASE 3-ALPHA"/>
    <property type="match status" value="1"/>
</dbReference>
<dbReference type="SMART" id="SM00437">
    <property type="entry name" value="TOP1Ac"/>
    <property type="match status" value="1"/>
</dbReference>
<comment type="catalytic activity">
    <reaction evidence="1">
        <text>ATP-independent breakage of single-stranded DNA, followed by passage and rejoining.</text>
        <dbReference type="EC" id="5.6.2.1"/>
    </reaction>
</comment>
<dbReference type="InterPro" id="IPR013497">
    <property type="entry name" value="Topo_IA_cen"/>
</dbReference>
<dbReference type="PRINTS" id="PR00417">
    <property type="entry name" value="PRTPISMRASEI"/>
</dbReference>
<dbReference type="GeneID" id="59148872"/>
<feature type="domain" description="Topo IA-type catalytic" evidence="9">
    <location>
        <begin position="160"/>
        <end position="582"/>
    </location>
</feature>
<dbReference type="InterPro" id="IPR023405">
    <property type="entry name" value="Topo_IA_core_domain"/>
</dbReference>
<dbReference type="PROSITE" id="PS00396">
    <property type="entry name" value="TOPO_IA_1"/>
    <property type="match status" value="1"/>
</dbReference>
<evidence type="ECO:0000313" key="11">
    <source>
        <dbReference type="Proteomes" id="UP000594121"/>
    </source>
</evidence>
<keyword evidence="5" id="KW-0238">DNA-binding</keyword>
<dbReference type="Pfam" id="PF01131">
    <property type="entry name" value="Topoisom_bac"/>
    <property type="match status" value="1"/>
</dbReference>
<dbReference type="FunCoup" id="A0A7L9FKL1">
    <property type="interactions" value="140"/>
</dbReference>
<dbReference type="InterPro" id="IPR013825">
    <property type="entry name" value="Topo_IA_cen_sub2"/>
</dbReference>
<dbReference type="KEGG" id="thel:IG193_03210"/>
<dbReference type="InterPro" id="IPR006171">
    <property type="entry name" value="TOPRIM_dom"/>
</dbReference>
<dbReference type="InterPro" id="IPR013826">
    <property type="entry name" value="Topo_IA_cen_sub3"/>
</dbReference>
<evidence type="ECO:0000256" key="6">
    <source>
        <dbReference type="ARBA" id="ARBA00023235"/>
    </source>
</evidence>
<dbReference type="GO" id="GO:0003677">
    <property type="term" value="F:DNA binding"/>
    <property type="evidence" value="ECO:0007669"/>
    <property type="project" value="UniProtKB-KW"/>
</dbReference>
<sequence length="633" mass="71688">MLYDAVIVAEKPAVALAFAKFLGEGKYRRVFVEGVPSYVFHFRGGDYLSIGLTGHILDFDFPREYNEWNAVDPKKLFFIDPILVVREGAYKYVKALKALALKTSHAILALDADVEGEGIAFEVIRIMSQANPNLEFKRAWFSAVTKWDILNAMQNLREPNELWAKKVFARMVVDLTVGASFTRLLTLAVQRQKSMLPLGKFLSYGPCQTPVLYLVVKRELEREQFKKKKYYVIVAELEADGHVITASANLGEDKEKAASALALAKREEFATVVLSEASIVEVSPPVPLNTIDFESRASAFLNIRPKEALAIAEKLYQYGYISYPRTETTIYPPTLNLSQLASMFTSWEDIGWYVTKILQKGLTPTRGREDDKAHPPIHPTKVASRAGLLRAMGEKAWRVYELVVRHFLATLSEKAQVEKQRVVARLGGVELSAEGRRVVYPGFYYVYYYARPEEKPLPYLVEGDRLRVRSLRLEERSTQPPPYLSESELLALMKRYGIGTDATMQDHIHTNIERKYFVVRERRCIPTPLGKTLILSLLEVEPRLVLPEIRGKMESLLAKVASGEREASEVVAEIKETFLEYYENVAAKIDAISQKLVPVIAEVYRPDGNQQAGLFPRNRGLRGGRKKSKKAKE</sequence>
<evidence type="ECO:0000256" key="2">
    <source>
        <dbReference type="ARBA" id="ARBA00009446"/>
    </source>
</evidence>
<dbReference type="PROSITE" id="PS50880">
    <property type="entry name" value="TOPRIM"/>
    <property type="match status" value="1"/>
</dbReference>
<gene>
    <name evidence="10" type="ORF">IG193_03210</name>
</gene>
<dbReference type="PROSITE" id="PS52039">
    <property type="entry name" value="TOPO_IA_2"/>
    <property type="match status" value="1"/>
</dbReference>
<dbReference type="EC" id="5.6.2.1" evidence="3"/>
<dbReference type="FunFam" id="1.10.290.10:FF:000001">
    <property type="entry name" value="DNA topoisomerase"/>
    <property type="match status" value="1"/>
</dbReference>
<dbReference type="InterPro" id="IPR000380">
    <property type="entry name" value="Topo_IA"/>
</dbReference>
<dbReference type="CDD" id="cd00186">
    <property type="entry name" value="TOP1Ac"/>
    <property type="match status" value="1"/>
</dbReference>
<evidence type="ECO:0000313" key="10">
    <source>
        <dbReference type="EMBL" id="QOJ79484.1"/>
    </source>
</evidence>
<dbReference type="GO" id="GO:0006265">
    <property type="term" value="P:DNA topological change"/>
    <property type="evidence" value="ECO:0007669"/>
    <property type="project" value="InterPro"/>
</dbReference>
<feature type="domain" description="Toprim" evidence="8">
    <location>
        <begin position="4"/>
        <end position="142"/>
    </location>
</feature>
<dbReference type="Gene3D" id="3.40.50.140">
    <property type="match status" value="1"/>
</dbReference>
<dbReference type="GO" id="GO:0006310">
    <property type="term" value="P:DNA recombination"/>
    <property type="evidence" value="ECO:0007669"/>
    <property type="project" value="TreeGrafter"/>
</dbReference>
<dbReference type="SUPFAM" id="SSF56712">
    <property type="entry name" value="Prokaryotic type I DNA topoisomerase"/>
    <property type="match status" value="1"/>
</dbReference>
<keyword evidence="11" id="KW-1185">Reference proteome</keyword>
<dbReference type="GO" id="GO:0003917">
    <property type="term" value="F:DNA topoisomerase type I (single strand cut, ATP-independent) activity"/>
    <property type="evidence" value="ECO:0007669"/>
    <property type="project" value="UniProtKB-EC"/>
</dbReference>
<dbReference type="InterPro" id="IPR013824">
    <property type="entry name" value="Topo_IA_cen_sub1"/>
</dbReference>
<dbReference type="SMART" id="SM00436">
    <property type="entry name" value="TOP1Bc"/>
    <property type="match status" value="1"/>
</dbReference>
<organism evidence="10 11">
    <name type="scientific">Infirmifilum lucidum</name>
    <dbReference type="NCBI Taxonomy" id="2776706"/>
    <lineage>
        <taxon>Archaea</taxon>
        <taxon>Thermoproteota</taxon>
        <taxon>Thermoprotei</taxon>
        <taxon>Thermofilales</taxon>
        <taxon>Thermofilaceae</taxon>
        <taxon>Infirmifilum</taxon>
    </lineage>
</organism>
<dbReference type="EMBL" id="CP062310">
    <property type="protein sequence ID" value="QOJ79484.1"/>
    <property type="molecule type" value="Genomic_DNA"/>
</dbReference>
<evidence type="ECO:0000256" key="7">
    <source>
        <dbReference type="SAM" id="MobiDB-lite"/>
    </source>
</evidence>
<dbReference type="Proteomes" id="UP000594121">
    <property type="component" value="Chromosome"/>
</dbReference>
<dbReference type="InParanoid" id="A0A7L9FKL1"/>
<dbReference type="InterPro" id="IPR034144">
    <property type="entry name" value="TOPRIM_TopoIII"/>
</dbReference>
<evidence type="ECO:0000256" key="3">
    <source>
        <dbReference type="ARBA" id="ARBA00012891"/>
    </source>
</evidence>
<dbReference type="RefSeq" id="WP_192819456.1">
    <property type="nucleotide sequence ID" value="NZ_CP062310.1"/>
</dbReference>
<evidence type="ECO:0000259" key="9">
    <source>
        <dbReference type="PROSITE" id="PS52039"/>
    </source>
</evidence>
<dbReference type="InterPro" id="IPR003602">
    <property type="entry name" value="Topo_IA_DNA-bd_dom"/>
</dbReference>
<evidence type="ECO:0000256" key="1">
    <source>
        <dbReference type="ARBA" id="ARBA00000213"/>
    </source>
</evidence>
<evidence type="ECO:0000256" key="5">
    <source>
        <dbReference type="ARBA" id="ARBA00023125"/>
    </source>
</evidence>
<accession>A0A7L9FKL1</accession>
<dbReference type="InterPro" id="IPR003601">
    <property type="entry name" value="Topo_IA_2"/>
</dbReference>